<dbReference type="AlphaFoldDB" id="A0A176QEU6"/>
<dbReference type="GO" id="GO:0004177">
    <property type="term" value="F:aminopeptidase activity"/>
    <property type="evidence" value="ECO:0007669"/>
    <property type="project" value="UniProtKB-KW"/>
</dbReference>
<dbReference type="STRING" id="262209.AWH69_08925"/>
<evidence type="ECO:0000313" key="3">
    <source>
        <dbReference type="Proteomes" id="UP000076976"/>
    </source>
</evidence>
<keyword evidence="2" id="KW-0378">Hydrolase</keyword>
<dbReference type="Proteomes" id="UP000076976">
    <property type="component" value="Unassembled WGS sequence"/>
</dbReference>
<name>A0A176QEU6_9MICO</name>
<feature type="region of interest" description="Disordered" evidence="1">
    <location>
        <begin position="1"/>
        <end position="59"/>
    </location>
</feature>
<evidence type="ECO:0000256" key="1">
    <source>
        <dbReference type="SAM" id="MobiDB-lite"/>
    </source>
</evidence>
<gene>
    <name evidence="2" type="ORF">AWH69_08925</name>
</gene>
<proteinExistence type="predicted"/>
<reference evidence="2 3" key="1">
    <citation type="submission" date="2016-01" db="EMBL/GenBank/DDBJ databases">
        <title>Janibacter melonis strain CD11_4 genome sequencing and assembly.</title>
        <authorList>
            <person name="Nair G.R."/>
            <person name="Kaur G."/>
            <person name="Chander A.M."/>
            <person name="Mayilraj S."/>
        </authorList>
    </citation>
    <scope>NUCLEOTIDE SEQUENCE [LARGE SCALE GENOMIC DNA]</scope>
    <source>
        <strain evidence="2 3">CD11-4</strain>
    </source>
</reference>
<dbReference type="EMBL" id="LQZG01000002">
    <property type="protein sequence ID" value="OAB88221.1"/>
    <property type="molecule type" value="Genomic_DNA"/>
</dbReference>
<comment type="caution">
    <text evidence="2">The sequence shown here is derived from an EMBL/GenBank/DDBJ whole genome shotgun (WGS) entry which is preliminary data.</text>
</comment>
<accession>A0A176QEU6</accession>
<organism evidence="2 3">
    <name type="scientific">Janibacter melonis</name>
    <dbReference type="NCBI Taxonomy" id="262209"/>
    <lineage>
        <taxon>Bacteria</taxon>
        <taxon>Bacillati</taxon>
        <taxon>Actinomycetota</taxon>
        <taxon>Actinomycetes</taxon>
        <taxon>Micrococcales</taxon>
        <taxon>Intrasporangiaceae</taxon>
        <taxon>Janibacter</taxon>
    </lineage>
</organism>
<sequence>MSYWYNIESGQVEPDESKSAGENLMGPYDTEEQARNALASAAERTAQWDQEDEEYEEGR</sequence>
<keyword evidence="3" id="KW-1185">Reference proteome</keyword>
<keyword evidence="2" id="KW-0031">Aminopeptidase</keyword>
<protein>
    <submittedName>
        <fullName evidence="2">Methionine aminopeptidase</fullName>
    </submittedName>
</protein>
<evidence type="ECO:0000313" key="2">
    <source>
        <dbReference type="EMBL" id="OAB88221.1"/>
    </source>
</evidence>
<feature type="compositionally biased region" description="Acidic residues" evidence="1">
    <location>
        <begin position="49"/>
        <end position="59"/>
    </location>
</feature>
<keyword evidence="2" id="KW-0645">Protease</keyword>